<evidence type="ECO:0000313" key="9">
    <source>
        <dbReference type="EMBL" id="AOZ08971.1"/>
    </source>
</evidence>
<dbReference type="InterPro" id="IPR036909">
    <property type="entry name" value="Cyt_c-like_dom_sf"/>
</dbReference>
<keyword evidence="5 6" id="KW-0408">Iron</keyword>
<dbReference type="RefSeq" id="WP_071071625.1">
    <property type="nucleotide sequence ID" value="NZ_CP017755.1"/>
</dbReference>
<feature type="domain" description="Cytochrome c" evidence="8">
    <location>
        <begin position="203"/>
        <end position="291"/>
    </location>
</feature>
<evidence type="ECO:0000256" key="7">
    <source>
        <dbReference type="SAM" id="SignalP"/>
    </source>
</evidence>
<evidence type="ECO:0000256" key="6">
    <source>
        <dbReference type="PROSITE-ProRule" id="PRU00433"/>
    </source>
</evidence>
<proteinExistence type="predicted"/>
<dbReference type="Proteomes" id="UP000177515">
    <property type="component" value="Chromosome 2"/>
</dbReference>
<organism evidence="9 10">
    <name type="scientific">Cupriavidus malaysiensis</name>
    <dbReference type="NCBI Taxonomy" id="367825"/>
    <lineage>
        <taxon>Bacteria</taxon>
        <taxon>Pseudomonadati</taxon>
        <taxon>Pseudomonadota</taxon>
        <taxon>Betaproteobacteria</taxon>
        <taxon>Burkholderiales</taxon>
        <taxon>Burkholderiaceae</taxon>
        <taxon>Cupriavidus</taxon>
    </lineage>
</organism>
<evidence type="ECO:0000256" key="4">
    <source>
        <dbReference type="ARBA" id="ARBA00022982"/>
    </source>
</evidence>
<evidence type="ECO:0000313" key="10">
    <source>
        <dbReference type="Proteomes" id="UP000177515"/>
    </source>
</evidence>
<dbReference type="SUPFAM" id="SSF46626">
    <property type="entry name" value="Cytochrome c"/>
    <property type="match status" value="1"/>
</dbReference>
<feature type="chain" id="PRO_5045664708" evidence="7">
    <location>
        <begin position="26"/>
        <end position="302"/>
    </location>
</feature>
<name>A0ABM6FB92_9BURK</name>
<sequence>MNAWITRTLGLLGCALALLGSPAGAAGKADKAHQAHKAQSAATATLTIVADTQRRSWTRRELLRDRRLASITVDDDNLKRRMTLRAIPLAALLEGLPVTPDASATTAASDGYVSHLPMRLLLADGAGEPRAWLAVEDPAAPWPRLKGHDIGPFRLVWTTPTPQAAAQVNESLWTYAIVRIDLAAAPAERFAAIRPAPGLPADGPVLRGFATFQRVCFSCHSLNRAGDANLGPDLNVPYNPVEYLGDDKLARLIRNPQALRWWPNSRMSAIDEKTLPDADLQDLLAYLHHMAGRKAQAAAPAN</sequence>
<keyword evidence="3 6" id="KW-0479">Metal-binding</keyword>
<evidence type="ECO:0000256" key="1">
    <source>
        <dbReference type="ARBA" id="ARBA00022448"/>
    </source>
</evidence>
<keyword evidence="4" id="KW-0249">Electron transport</keyword>
<keyword evidence="10" id="KW-1185">Reference proteome</keyword>
<dbReference type="InterPro" id="IPR009056">
    <property type="entry name" value="Cyt_c-like_dom"/>
</dbReference>
<dbReference type="EMBL" id="CP017755">
    <property type="protein sequence ID" value="AOZ08971.1"/>
    <property type="molecule type" value="Genomic_DNA"/>
</dbReference>
<evidence type="ECO:0000256" key="3">
    <source>
        <dbReference type="ARBA" id="ARBA00022723"/>
    </source>
</evidence>
<protein>
    <submittedName>
        <fullName evidence="9">Cytochrome C</fullName>
    </submittedName>
</protein>
<keyword evidence="1" id="KW-0813">Transport</keyword>
<keyword evidence="2 6" id="KW-0349">Heme</keyword>
<reference evidence="9 10" key="1">
    <citation type="submission" date="2016-10" db="EMBL/GenBank/DDBJ databases">
        <title>Complete genome sequences of three Cupriavidus strains isolated from various Malaysian environments.</title>
        <authorList>
            <person name="Abdullah A.A.-A."/>
            <person name="Shafie N.A.H."/>
            <person name="Lau N.S."/>
        </authorList>
    </citation>
    <scope>NUCLEOTIDE SEQUENCE [LARGE SCALE GENOMIC DNA]</scope>
    <source>
        <strain evidence="9 10">USMAA1020</strain>
    </source>
</reference>
<keyword evidence="7" id="KW-0732">Signal</keyword>
<dbReference type="Pfam" id="PF00034">
    <property type="entry name" value="Cytochrom_C"/>
    <property type="match status" value="1"/>
</dbReference>
<evidence type="ECO:0000259" key="8">
    <source>
        <dbReference type="PROSITE" id="PS51007"/>
    </source>
</evidence>
<dbReference type="InterPro" id="IPR051811">
    <property type="entry name" value="Cytochrome_c550/c551-like"/>
</dbReference>
<dbReference type="Gene3D" id="1.10.760.10">
    <property type="entry name" value="Cytochrome c-like domain"/>
    <property type="match status" value="1"/>
</dbReference>
<dbReference type="PROSITE" id="PS51007">
    <property type="entry name" value="CYTC"/>
    <property type="match status" value="1"/>
</dbReference>
<gene>
    <name evidence="9" type="ORF">BKK80_24220</name>
</gene>
<feature type="signal peptide" evidence="7">
    <location>
        <begin position="1"/>
        <end position="25"/>
    </location>
</feature>
<accession>A0ABM6FB92</accession>
<evidence type="ECO:0000256" key="2">
    <source>
        <dbReference type="ARBA" id="ARBA00022617"/>
    </source>
</evidence>
<evidence type="ECO:0000256" key="5">
    <source>
        <dbReference type="ARBA" id="ARBA00023004"/>
    </source>
</evidence>
<dbReference type="PANTHER" id="PTHR37823:SF1">
    <property type="entry name" value="CYTOCHROME C-553-LIKE"/>
    <property type="match status" value="1"/>
</dbReference>
<dbReference type="PANTHER" id="PTHR37823">
    <property type="entry name" value="CYTOCHROME C-553-LIKE"/>
    <property type="match status" value="1"/>
</dbReference>